<feature type="domain" description="Response regulatory" evidence="5">
    <location>
        <begin position="3"/>
        <end position="116"/>
    </location>
</feature>
<dbReference type="Gene3D" id="1.10.10.10">
    <property type="entry name" value="Winged helix-like DNA-binding domain superfamily/Winged helix DNA-binding domain"/>
    <property type="match status" value="1"/>
</dbReference>
<dbReference type="Proteomes" id="UP000220922">
    <property type="component" value="Unassembled WGS sequence"/>
</dbReference>
<dbReference type="SUPFAM" id="SSF46894">
    <property type="entry name" value="C-terminal effector domain of the bipartite response regulators"/>
    <property type="match status" value="1"/>
</dbReference>
<dbReference type="InterPro" id="IPR036388">
    <property type="entry name" value="WH-like_DNA-bd_sf"/>
</dbReference>
<organism evidence="6 7">
    <name type="scientific">Candidatus Chloroploca asiatica</name>
    <dbReference type="NCBI Taxonomy" id="1506545"/>
    <lineage>
        <taxon>Bacteria</taxon>
        <taxon>Bacillati</taxon>
        <taxon>Chloroflexota</taxon>
        <taxon>Chloroflexia</taxon>
        <taxon>Chloroflexales</taxon>
        <taxon>Chloroflexineae</taxon>
        <taxon>Oscillochloridaceae</taxon>
        <taxon>Candidatus Chloroploca</taxon>
    </lineage>
</organism>
<keyword evidence="3" id="KW-0804">Transcription</keyword>
<evidence type="ECO:0000259" key="5">
    <source>
        <dbReference type="PROSITE" id="PS50110"/>
    </source>
</evidence>
<dbReference type="InterPro" id="IPR011006">
    <property type="entry name" value="CheY-like_superfamily"/>
</dbReference>
<dbReference type="InterPro" id="IPR001789">
    <property type="entry name" value="Sig_transdc_resp-reg_receiver"/>
</dbReference>
<evidence type="ECO:0000256" key="3">
    <source>
        <dbReference type="ARBA" id="ARBA00023163"/>
    </source>
</evidence>
<dbReference type="CDD" id="cd00156">
    <property type="entry name" value="REC"/>
    <property type="match status" value="1"/>
</dbReference>
<evidence type="ECO:0000256" key="1">
    <source>
        <dbReference type="ARBA" id="ARBA00023015"/>
    </source>
</evidence>
<dbReference type="SMART" id="SM00448">
    <property type="entry name" value="REC"/>
    <property type="match status" value="1"/>
</dbReference>
<protein>
    <recommendedName>
        <fullName evidence="5">Response regulatory domain-containing protein</fullName>
    </recommendedName>
</protein>
<reference evidence="6 7" key="1">
    <citation type="submission" date="2016-05" db="EMBL/GenBank/DDBJ databases">
        <authorList>
            <person name="Lavstsen T."/>
            <person name="Jespersen J.S."/>
        </authorList>
    </citation>
    <scope>NUCLEOTIDE SEQUENCE [LARGE SCALE GENOMIC DNA]</scope>
    <source>
        <strain evidence="6 7">B7-9</strain>
    </source>
</reference>
<evidence type="ECO:0000256" key="4">
    <source>
        <dbReference type="PROSITE-ProRule" id="PRU00169"/>
    </source>
</evidence>
<dbReference type="SUPFAM" id="SSF52172">
    <property type="entry name" value="CheY-like"/>
    <property type="match status" value="1"/>
</dbReference>
<dbReference type="AlphaFoldDB" id="A0A2H3KHH8"/>
<evidence type="ECO:0000313" key="7">
    <source>
        <dbReference type="Proteomes" id="UP000220922"/>
    </source>
</evidence>
<gene>
    <name evidence="6" type="ORF">A9Q02_20720</name>
</gene>
<keyword evidence="2" id="KW-0238">DNA-binding</keyword>
<dbReference type="Pfam" id="PF00196">
    <property type="entry name" value="GerE"/>
    <property type="match status" value="1"/>
</dbReference>
<evidence type="ECO:0000256" key="2">
    <source>
        <dbReference type="ARBA" id="ARBA00023125"/>
    </source>
</evidence>
<sequence length="363" mass="39503">MPTILIIDDDPAARDDVRTALPPAWTLVEADDGLSGVDQVRHRHRELDLVILDMHLPDLPGGSVYLRLRELRADLPIVPFTADPIPVAALTAMGCLPPMYKPVDPLSLRRQLSAALAQPMPALRNDAVVSLARQQSHELERLRRVQRAVLHVIIYSTSRIVRSGLTQHLRGVAQIMEASHPTALRLALQYLPWTAIIAEGSAASAIAPIARAHQIPLVLLAFDPTQARTAPPDGVAAVVFAHDPALSERLTATLSALALGEPAPLFPPPLITETETRPDIPPTIVAHFTALAVSSREIDVIWLSAQGLPNDAIADALGITLTTVNSHWRNIGAPRGLTRKQARLWAQEEVRRVREAPTSEHPQ</sequence>
<keyword evidence="7" id="KW-1185">Reference proteome</keyword>
<dbReference type="SMART" id="SM00421">
    <property type="entry name" value="HTH_LUXR"/>
    <property type="match status" value="1"/>
</dbReference>
<dbReference type="PANTHER" id="PTHR44688">
    <property type="entry name" value="DNA-BINDING TRANSCRIPTIONAL ACTIVATOR DEVR_DOSR"/>
    <property type="match status" value="1"/>
</dbReference>
<comment type="caution">
    <text evidence="6">The sequence shown here is derived from an EMBL/GenBank/DDBJ whole genome shotgun (WGS) entry which is preliminary data.</text>
</comment>
<dbReference type="GO" id="GO:0006355">
    <property type="term" value="P:regulation of DNA-templated transcription"/>
    <property type="evidence" value="ECO:0007669"/>
    <property type="project" value="InterPro"/>
</dbReference>
<dbReference type="PANTHER" id="PTHR44688:SF16">
    <property type="entry name" value="DNA-BINDING TRANSCRIPTIONAL ACTIVATOR DEVR_DOSR"/>
    <property type="match status" value="1"/>
</dbReference>
<evidence type="ECO:0000313" key="6">
    <source>
        <dbReference type="EMBL" id="PDV96518.1"/>
    </source>
</evidence>
<proteinExistence type="predicted"/>
<dbReference type="Gene3D" id="3.40.50.2300">
    <property type="match status" value="1"/>
</dbReference>
<dbReference type="Pfam" id="PF00072">
    <property type="entry name" value="Response_reg"/>
    <property type="match status" value="1"/>
</dbReference>
<dbReference type="InterPro" id="IPR000792">
    <property type="entry name" value="Tscrpt_reg_LuxR_C"/>
</dbReference>
<feature type="modified residue" description="4-aspartylphosphate" evidence="4">
    <location>
        <position position="53"/>
    </location>
</feature>
<keyword evidence="4" id="KW-0597">Phosphoprotein</keyword>
<dbReference type="GO" id="GO:0000160">
    <property type="term" value="P:phosphorelay signal transduction system"/>
    <property type="evidence" value="ECO:0007669"/>
    <property type="project" value="InterPro"/>
</dbReference>
<dbReference type="EMBL" id="LYXE01000192">
    <property type="protein sequence ID" value="PDV96518.1"/>
    <property type="molecule type" value="Genomic_DNA"/>
</dbReference>
<dbReference type="GO" id="GO:0003677">
    <property type="term" value="F:DNA binding"/>
    <property type="evidence" value="ECO:0007669"/>
    <property type="project" value="UniProtKB-KW"/>
</dbReference>
<name>A0A2H3KHH8_9CHLR</name>
<accession>A0A2H3KHH8</accession>
<dbReference type="InterPro" id="IPR016032">
    <property type="entry name" value="Sig_transdc_resp-reg_C-effctor"/>
</dbReference>
<keyword evidence="1" id="KW-0805">Transcription regulation</keyword>
<dbReference type="PROSITE" id="PS50110">
    <property type="entry name" value="RESPONSE_REGULATORY"/>
    <property type="match status" value="1"/>
</dbReference>